<dbReference type="InterPro" id="IPR037066">
    <property type="entry name" value="Plug_dom_sf"/>
</dbReference>
<feature type="domain" description="TonB-dependent receptor plug" evidence="13">
    <location>
        <begin position="107"/>
        <end position="198"/>
    </location>
</feature>
<dbReference type="Gene3D" id="2.170.130.10">
    <property type="entry name" value="TonB-dependent receptor, plug domain"/>
    <property type="match status" value="1"/>
</dbReference>
<dbReference type="InterPro" id="IPR012910">
    <property type="entry name" value="Plug_dom"/>
</dbReference>
<dbReference type="PROSITE" id="PS52016">
    <property type="entry name" value="TONB_DEPENDENT_REC_3"/>
    <property type="match status" value="1"/>
</dbReference>
<dbReference type="GO" id="GO:0009279">
    <property type="term" value="C:cell outer membrane"/>
    <property type="evidence" value="ECO:0007669"/>
    <property type="project" value="UniProtKB-SubCell"/>
</dbReference>
<proteinExistence type="inferred from homology"/>
<dbReference type="CDD" id="cd01347">
    <property type="entry name" value="ligand_gated_channel"/>
    <property type="match status" value="1"/>
</dbReference>
<accession>A0A2A7USF1</accession>
<evidence type="ECO:0000256" key="3">
    <source>
        <dbReference type="ARBA" id="ARBA00022448"/>
    </source>
</evidence>
<dbReference type="OrthoDB" id="174652at2"/>
<keyword evidence="8 14" id="KW-0675">Receptor</keyword>
<evidence type="ECO:0000259" key="13">
    <source>
        <dbReference type="Pfam" id="PF07715"/>
    </source>
</evidence>
<protein>
    <submittedName>
        <fullName evidence="14">TonB-dependent siderophore receptor</fullName>
    </submittedName>
</protein>
<dbReference type="Pfam" id="PF00593">
    <property type="entry name" value="TonB_dep_Rec_b-barrel"/>
    <property type="match status" value="1"/>
</dbReference>
<dbReference type="InterPro" id="IPR039426">
    <property type="entry name" value="TonB-dep_rcpt-like"/>
</dbReference>
<evidence type="ECO:0000313" key="15">
    <source>
        <dbReference type="Proteomes" id="UP000220246"/>
    </source>
</evidence>
<evidence type="ECO:0000256" key="1">
    <source>
        <dbReference type="ARBA" id="ARBA00004571"/>
    </source>
</evidence>
<evidence type="ECO:0000256" key="9">
    <source>
        <dbReference type="ARBA" id="ARBA00023237"/>
    </source>
</evidence>
<reference evidence="15" key="1">
    <citation type="submission" date="2017-09" db="EMBL/GenBank/DDBJ databases">
        <title>FDA dAtabase for Regulatory Grade micrObial Sequences (FDA-ARGOS): Supporting development and validation of Infectious Disease Dx tests.</title>
        <authorList>
            <person name="Minogue T."/>
            <person name="Wolcott M."/>
            <person name="Wasieloski L."/>
            <person name="Aguilar W."/>
            <person name="Moore D."/>
            <person name="Tallon L."/>
            <person name="Sadzewicz L."/>
            <person name="Ott S."/>
            <person name="Zhao X."/>
            <person name="Nagaraj S."/>
            <person name="Vavikolanu K."/>
            <person name="Aluvathingal J."/>
            <person name="Nadendla S."/>
            <person name="Sichtig H."/>
        </authorList>
    </citation>
    <scope>NUCLEOTIDE SEQUENCE [LARGE SCALE GENOMIC DNA]</scope>
    <source>
        <strain evidence="15">FDAARGOS_394</strain>
    </source>
</reference>
<dbReference type="STRING" id="1219032.GCA_001515545_03357"/>
<keyword evidence="7 10" id="KW-0472">Membrane</keyword>
<keyword evidence="15" id="KW-1185">Reference proteome</keyword>
<keyword evidence="5 10" id="KW-0812">Transmembrane</keyword>
<dbReference type="SUPFAM" id="SSF56935">
    <property type="entry name" value="Porins"/>
    <property type="match status" value="1"/>
</dbReference>
<comment type="caution">
    <text evidence="14">The sequence shown here is derived from an EMBL/GenBank/DDBJ whole genome shotgun (WGS) entry which is preliminary data.</text>
</comment>
<gene>
    <name evidence="14" type="ORF">CRM82_06180</name>
</gene>
<evidence type="ECO:0000313" key="14">
    <source>
        <dbReference type="EMBL" id="PEH88245.1"/>
    </source>
</evidence>
<keyword evidence="6 11" id="KW-0798">TonB box</keyword>
<evidence type="ECO:0000256" key="6">
    <source>
        <dbReference type="ARBA" id="ARBA00023077"/>
    </source>
</evidence>
<evidence type="ECO:0000256" key="8">
    <source>
        <dbReference type="ARBA" id="ARBA00023170"/>
    </source>
</evidence>
<dbReference type="GO" id="GO:0015891">
    <property type="term" value="P:siderophore transport"/>
    <property type="evidence" value="ECO:0007669"/>
    <property type="project" value="InterPro"/>
</dbReference>
<evidence type="ECO:0000256" key="10">
    <source>
        <dbReference type="PROSITE-ProRule" id="PRU01360"/>
    </source>
</evidence>
<name>A0A2A7USF1_COMTR</name>
<comment type="subcellular location">
    <subcellularLocation>
        <location evidence="1 10">Cell outer membrane</location>
        <topology evidence="1 10">Multi-pass membrane protein</topology>
    </subcellularLocation>
</comment>
<keyword evidence="3 10" id="KW-0813">Transport</keyword>
<evidence type="ECO:0000256" key="5">
    <source>
        <dbReference type="ARBA" id="ARBA00022692"/>
    </source>
</evidence>
<dbReference type="NCBIfam" id="TIGR01783">
    <property type="entry name" value="TonB-siderophor"/>
    <property type="match status" value="1"/>
</dbReference>
<dbReference type="AlphaFoldDB" id="A0A2A7USF1"/>
<dbReference type="InterPro" id="IPR010105">
    <property type="entry name" value="TonB_sidphr_rcpt"/>
</dbReference>
<evidence type="ECO:0000256" key="7">
    <source>
        <dbReference type="ARBA" id="ARBA00023136"/>
    </source>
</evidence>
<dbReference type="EMBL" id="PDEA01000001">
    <property type="protein sequence ID" value="PEH88245.1"/>
    <property type="molecule type" value="Genomic_DNA"/>
</dbReference>
<evidence type="ECO:0000259" key="12">
    <source>
        <dbReference type="Pfam" id="PF00593"/>
    </source>
</evidence>
<dbReference type="PANTHER" id="PTHR32552:SF74">
    <property type="entry name" value="HYDROXAMATE SIDEROPHORE RECEPTOR FHUE"/>
    <property type="match status" value="1"/>
</dbReference>
<keyword evidence="9 10" id="KW-0998">Cell outer membrane</keyword>
<keyword evidence="4 10" id="KW-1134">Transmembrane beta strand</keyword>
<dbReference type="InterPro" id="IPR000531">
    <property type="entry name" value="Beta-barrel_TonB"/>
</dbReference>
<evidence type="ECO:0000256" key="4">
    <source>
        <dbReference type="ARBA" id="ARBA00022452"/>
    </source>
</evidence>
<evidence type="ECO:0000256" key="2">
    <source>
        <dbReference type="ARBA" id="ARBA00009810"/>
    </source>
</evidence>
<sequence length="758" mass="84045">MVINRHLTSPLSCCPSVFASLAVLCVALPSALCFPAVGRPVCARTALALACLAAALPTQAAEGTAPTVATLGTVDVTAPASATTEGSDQYLSTAPSATATGLALRSQDTPQPVQVLTRSLLNDQDAQSVRDLAVLSAGLSTSRGQLYARGFALSHWMVDGMSVSSDKNFDLSQSLALYDRVEVVQGASGLMSGMGTPSAALNLVRKLPTAQPRVELQLRAGRWNQREAMVDASGPLNAAGSLRARAVVDANNHHSYMDRMASRKRSYYGVVEADIAAQTTLRLGASQQRNIHRDSLSEIPTAPDGGDLHLPRSTYLGYDWEYWQQQTDTAFAQLEHEWDSGWSLRADLLRLHSQLEYLGTYLNGGTPTAMRQSLGQYNSSQEENSYAVSLRGPWRFAGRTHQLALGLSHRRGDTSGQGWTAPNWITGLNVYAPMTPVAAPNLGLLSAYAYRYRQTLDPTQTGVWLATQLQLHERLQLTLGGRWDRYRHAGLVADNFRMPMQRTDQDRLQHFSRYAGLVWELDARHSAYLQTSDIFQPRTERDMAGQVLPSTTGRTYGAGLQGRYLDQRLQAGIHLFQATQRHALEQEYQQFTCPSYPGVACYRSIEQVRSRGVTLQLQGQITPGWQLSASTTLVNSRHTQDPQKQGQRYEPQLPRLQWQLSTVYRLPDSAWRVGGSLYRQSSTGNTGLDTLSGYQYRIRQPSYTLVGLMAARQITPHWQLQLNVHNLLDKRYYRSIEAPMFTAYGPPRSWQATLRYQY</sequence>
<feature type="domain" description="TonB-dependent receptor-like beta-barrel" evidence="12">
    <location>
        <begin position="305"/>
        <end position="727"/>
    </location>
</feature>
<organism evidence="14 15">
    <name type="scientific">Comamonas terrigena</name>
    <dbReference type="NCBI Taxonomy" id="32013"/>
    <lineage>
        <taxon>Bacteria</taxon>
        <taxon>Pseudomonadati</taxon>
        <taxon>Pseudomonadota</taxon>
        <taxon>Betaproteobacteria</taxon>
        <taxon>Burkholderiales</taxon>
        <taxon>Comamonadaceae</taxon>
        <taxon>Comamonas</taxon>
    </lineage>
</organism>
<dbReference type="Gene3D" id="2.40.170.20">
    <property type="entry name" value="TonB-dependent receptor, beta-barrel domain"/>
    <property type="match status" value="1"/>
</dbReference>
<dbReference type="GO" id="GO:0015344">
    <property type="term" value="F:siderophore uptake transmembrane transporter activity"/>
    <property type="evidence" value="ECO:0007669"/>
    <property type="project" value="TreeGrafter"/>
</dbReference>
<dbReference type="PANTHER" id="PTHR32552">
    <property type="entry name" value="FERRICHROME IRON RECEPTOR-RELATED"/>
    <property type="match status" value="1"/>
</dbReference>
<comment type="similarity">
    <text evidence="2 10 11">Belongs to the TonB-dependent receptor family.</text>
</comment>
<dbReference type="GO" id="GO:0038023">
    <property type="term" value="F:signaling receptor activity"/>
    <property type="evidence" value="ECO:0007669"/>
    <property type="project" value="InterPro"/>
</dbReference>
<dbReference type="Proteomes" id="UP000220246">
    <property type="component" value="Unassembled WGS sequence"/>
</dbReference>
<dbReference type="InterPro" id="IPR036942">
    <property type="entry name" value="Beta-barrel_TonB_sf"/>
</dbReference>
<evidence type="ECO:0000256" key="11">
    <source>
        <dbReference type="RuleBase" id="RU003357"/>
    </source>
</evidence>
<dbReference type="Pfam" id="PF07715">
    <property type="entry name" value="Plug"/>
    <property type="match status" value="1"/>
</dbReference>